<gene>
    <name evidence="1" type="ORF">PISMIDRAFT_677800</name>
</gene>
<accession>A0A0C9Z691</accession>
<protein>
    <submittedName>
        <fullName evidence="1">Uncharacterized protein</fullName>
    </submittedName>
</protein>
<keyword evidence="2" id="KW-1185">Reference proteome</keyword>
<reference evidence="2" key="2">
    <citation type="submission" date="2015-01" db="EMBL/GenBank/DDBJ databases">
        <title>Evolutionary Origins and Diversification of the Mycorrhizal Mutualists.</title>
        <authorList>
            <consortium name="DOE Joint Genome Institute"/>
            <consortium name="Mycorrhizal Genomics Consortium"/>
            <person name="Kohler A."/>
            <person name="Kuo A."/>
            <person name="Nagy L.G."/>
            <person name="Floudas D."/>
            <person name="Copeland A."/>
            <person name="Barry K.W."/>
            <person name="Cichocki N."/>
            <person name="Veneault-Fourrey C."/>
            <person name="LaButti K."/>
            <person name="Lindquist E.A."/>
            <person name="Lipzen A."/>
            <person name="Lundell T."/>
            <person name="Morin E."/>
            <person name="Murat C."/>
            <person name="Riley R."/>
            <person name="Ohm R."/>
            <person name="Sun H."/>
            <person name="Tunlid A."/>
            <person name="Henrissat B."/>
            <person name="Grigoriev I.V."/>
            <person name="Hibbett D.S."/>
            <person name="Martin F."/>
        </authorList>
    </citation>
    <scope>NUCLEOTIDE SEQUENCE [LARGE SCALE GENOMIC DNA]</scope>
    <source>
        <strain evidence="2">441</strain>
    </source>
</reference>
<name>A0A0C9Z691_9AGAM</name>
<proteinExistence type="predicted"/>
<dbReference type="HOGENOM" id="CLU_2979990_0_0_1"/>
<evidence type="ECO:0000313" key="2">
    <source>
        <dbReference type="Proteomes" id="UP000054018"/>
    </source>
</evidence>
<dbReference type="EMBL" id="KN833713">
    <property type="protein sequence ID" value="KIK24726.1"/>
    <property type="molecule type" value="Genomic_DNA"/>
</dbReference>
<dbReference type="AlphaFoldDB" id="A0A0C9Z691"/>
<organism evidence="1 2">
    <name type="scientific">Pisolithus microcarpus 441</name>
    <dbReference type="NCBI Taxonomy" id="765257"/>
    <lineage>
        <taxon>Eukaryota</taxon>
        <taxon>Fungi</taxon>
        <taxon>Dikarya</taxon>
        <taxon>Basidiomycota</taxon>
        <taxon>Agaricomycotina</taxon>
        <taxon>Agaricomycetes</taxon>
        <taxon>Agaricomycetidae</taxon>
        <taxon>Boletales</taxon>
        <taxon>Sclerodermatineae</taxon>
        <taxon>Pisolithaceae</taxon>
        <taxon>Pisolithus</taxon>
    </lineage>
</organism>
<dbReference type="Proteomes" id="UP000054018">
    <property type="component" value="Unassembled WGS sequence"/>
</dbReference>
<reference evidence="1 2" key="1">
    <citation type="submission" date="2014-04" db="EMBL/GenBank/DDBJ databases">
        <authorList>
            <consortium name="DOE Joint Genome Institute"/>
            <person name="Kuo A."/>
            <person name="Kohler A."/>
            <person name="Costa M.D."/>
            <person name="Nagy L.G."/>
            <person name="Floudas D."/>
            <person name="Copeland A."/>
            <person name="Barry K.W."/>
            <person name="Cichocki N."/>
            <person name="Veneault-Fourrey C."/>
            <person name="LaButti K."/>
            <person name="Lindquist E.A."/>
            <person name="Lipzen A."/>
            <person name="Lundell T."/>
            <person name="Morin E."/>
            <person name="Murat C."/>
            <person name="Sun H."/>
            <person name="Tunlid A."/>
            <person name="Henrissat B."/>
            <person name="Grigoriev I.V."/>
            <person name="Hibbett D.S."/>
            <person name="Martin F."/>
            <person name="Nordberg H.P."/>
            <person name="Cantor M.N."/>
            <person name="Hua S.X."/>
        </authorList>
    </citation>
    <scope>NUCLEOTIDE SEQUENCE [LARGE SCALE GENOMIC DNA]</scope>
    <source>
        <strain evidence="1 2">441</strain>
    </source>
</reference>
<sequence>MRLAPSAPPCLQTEAVATETHRAVQTLQTDVNYATHKSCVLIALCRYTLCSSSLIRTA</sequence>
<evidence type="ECO:0000313" key="1">
    <source>
        <dbReference type="EMBL" id="KIK24726.1"/>
    </source>
</evidence>